<dbReference type="Proteomes" id="UP001268896">
    <property type="component" value="Unassembled WGS sequence"/>
</dbReference>
<evidence type="ECO:0000313" key="3">
    <source>
        <dbReference type="EMBL" id="MDT2984265.1"/>
    </source>
</evidence>
<reference evidence="2 6" key="2">
    <citation type="submission" date="2023-03" db="EMBL/GenBank/DDBJ databases">
        <authorList>
            <person name="Shen W."/>
            <person name="Cai J."/>
        </authorList>
    </citation>
    <scope>NUCLEOTIDE SEQUENCE [LARGE SCALE GENOMIC DNA]</scope>
    <source>
        <strain evidence="3 6">B516</strain>
        <strain evidence="2">K72-2</strain>
    </source>
</reference>
<name>A0A1G9AI19_ENTCA</name>
<dbReference type="Proteomes" id="UP000286288">
    <property type="component" value="Unassembled WGS sequence"/>
</dbReference>
<keyword evidence="1" id="KW-1133">Transmembrane helix</keyword>
<dbReference type="GeneID" id="15143782"/>
<dbReference type="EMBL" id="JARQDZ010000016">
    <property type="protein sequence ID" value="MDT2984265.1"/>
    <property type="molecule type" value="Genomic_DNA"/>
</dbReference>
<accession>A0A1G9AI19</accession>
<evidence type="ECO:0000256" key="1">
    <source>
        <dbReference type="SAM" id="Phobius"/>
    </source>
</evidence>
<dbReference type="OrthoDB" id="2249586at2"/>
<feature type="transmembrane region" description="Helical" evidence="1">
    <location>
        <begin position="7"/>
        <end position="25"/>
    </location>
</feature>
<keyword evidence="1" id="KW-0472">Membrane</keyword>
<evidence type="ECO:0000313" key="5">
    <source>
        <dbReference type="Proteomes" id="UP000286288"/>
    </source>
</evidence>
<dbReference type="AlphaFoldDB" id="A0A1G9AI19"/>
<gene>
    <name evidence="4" type="primary">amaP</name>
    <name evidence="4" type="ORF">DW084_14230</name>
    <name evidence="2" type="ORF">P7I32_02480</name>
    <name evidence="3" type="ORF">P7I34_16525</name>
</gene>
<dbReference type="EMBL" id="JARQDV010000001">
    <property type="protein sequence ID" value="MDT2963465.1"/>
    <property type="molecule type" value="Genomic_DNA"/>
</dbReference>
<dbReference type="NCBIfam" id="NF033218">
    <property type="entry name" value="anchor_AmaP"/>
    <property type="match status" value="1"/>
</dbReference>
<organism evidence="4 5">
    <name type="scientific">Enterococcus casseliflavus</name>
    <name type="common">Enterococcus flavescens</name>
    <dbReference type="NCBI Taxonomy" id="37734"/>
    <lineage>
        <taxon>Bacteria</taxon>
        <taxon>Bacillati</taxon>
        <taxon>Bacillota</taxon>
        <taxon>Bacilli</taxon>
        <taxon>Lactobacillales</taxon>
        <taxon>Enterococcaceae</taxon>
        <taxon>Enterococcus</taxon>
    </lineage>
</organism>
<sequence length="189" mass="21608">MSKGWKIVSIIVSLIFITVLLPIVLMSNPYMQLPFGLDSRGNVVTYFFDNLFMRQYMFWVAVVLIALFLIVILVVLFYPKTKTTFVLKEDKGALTIDKKAIEGLVRTKVNEKEFVEGPKVHVKATKNRILIKIKGRLKRTSALVGKTENLMAEIQQDVQRVLGSSEKVKVEVNYANFEQNETPENPRVE</sequence>
<proteinExistence type="predicted"/>
<feature type="transmembrane region" description="Helical" evidence="1">
    <location>
        <begin position="56"/>
        <end position="78"/>
    </location>
</feature>
<dbReference type="EMBL" id="QRMZ01000021">
    <property type="protein sequence ID" value="RHK05293.1"/>
    <property type="molecule type" value="Genomic_DNA"/>
</dbReference>
<comment type="caution">
    <text evidence="4">The sequence shown here is derived from an EMBL/GenBank/DDBJ whole genome shotgun (WGS) entry which is preliminary data.</text>
</comment>
<reference evidence="4 5" key="1">
    <citation type="submission" date="2018-08" db="EMBL/GenBank/DDBJ databases">
        <title>A genome reference for cultivated species of the human gut microbiota.</title>
        <authorList>
            <person name="Zou Y."/>
            <person name="Xue W."/>
            <person name="Luo G."/>
        </authorList>
    </citation>
    <scope>NUCLEOTIDE SEQUENCE [LARGE SCALE GENOMIC DNA]</scope>
    <source>
        <strain evidence="4 5">AF48-16</strain>
    </source>
</reference>
<evidence type="ECO:0000313" key="2">
    <source>
        <dbReference type="EMBL" id="MDT2963465.1"/>
    </source>
</evidence>
<protein>
    <submittedName>
        <fullName evidence="4">Alkaline shock response membrane anchor protein AmaP</fullName>
    </submittedName>
</protein>
<dbReference type="Proteomes" id="UP001253851">
    <property type="component" value="Unassembled WGS sequence"/>
</dbReference>
<evidence type="ECO:0000313" key="6">
    <source>
        <dbReference type="Proteomes" id="UP001253851"/>
    </source>
</evidence>
<keyword evidence="1" id="KW-0812">Transmembrane</keyword>
<dbReference type="RefSeq" id="WP_005226259.1">
    <property type="nucleotide sequence ID" value="NZ_BJMG01000002.1"/>
</dbReference>
<evidence type="ECO:0000313" key="4">
    <source>
        <dbReference type="EMBL" id="RHK05293.1"/>
    </source>
</evidence>